<protein>
    <submittedName>
        <fullName evidence="4">Putative enoyl-CoA hydratase echA8</fullName>
    </submittedName>
</protein>
<evidence type="ECO:0000313" key="5">
    <source>
        <dbReference type="Proteomes" id="UP000043699"/>
    </source>
</evidence>
<dbReference type="GO" id="GO:0006635">
    <property type="term" value="P:fatty acid beta-oxidation"/>
    <property type="evidence" value="ECO:0007669"/>
    <property type="project" value="TreeGrafter"/>
</dbReference>
<evidence type="ECO:0000256" key="1">
    <source>
        <dbReference type="ARBA" id="ARBA00005254"/>
    </source>
</evidence>
<evidence type="ECO:0000313" key="4">
    <source>
        <dbReference type="EMBL" id="CEG21717.1"/>
    </source>
</evidence>
<dbReference type="EMBL" id="CCXS01000001">
    <property type="protein sequence ID" value="CEG21717.1"/>
    <property type="molecule type" value="Genomic_DNA"/>
</dbReference>
<dbReference type="Pfam" id="PF00378">
    <property type="entry name" value="ECH_1"/>
    <property type="match status" value="1"/>
</dbReference>
<dbReference type="RefSeq" id="WP_052650437.1">
    <property type="nucleotide sequence ID" value="NZ_CCXS01000001.1"/>
</dbReference>
<dbReference type="InterPro" id="IPR014748">
    <property type="entry name" value="Enoyl-CoA_hydra_C"/>
</dbReference>
<dbReference type="Gene3D" id="3.90.226.10">
    <property type="entry name" value="2-enoyl-CoA Hydratase, Chain A, domain 1"/>
    <property type="match status" value="1"/>
</dbReference>
<accession>A0A098EIS9</accession>
<dbReference type="STRING" id="1499687.BN1080_00632"/>
<dbReference type="InterPro" id="IPR029045">
    <property type="entry name" value="ClpP/crotonase-like_dom_sf"/>
</dbReference>
<dbReference type="PROSITE" id="PS00166">
    <property type="entry name" value="ENOYL_COA_HYDRATASE"/>
    <property type="match status" value="1"/>
</dbReference>
<dbReference type="InterPro" id="IPR018376">
    <property type="entry name" value="Enoyl-CoA_hyd/isom_CS"/>
</dbReference>
<name>A0A098EIS9_9BACL</name>
<organism evidence="4 5">
    <name type="scientific">Planococcus massiliensis</name>
    <dbReference type="NCBI Taxonomy" id="1499687"/>
    <lineage>
        <taxon>Bacteria</taxon>
        <taxon>Bacillati</taxon>
        <taxon>Bacillota</taxon>
        <taxon>Bacilli</taxon>
        <taxon>Bacillales</taxon>
        <taxon>Caryophanaceae</taxon>
        <taxon>Planococcus</taxon>
    </lineage>
</organism>
<dbReference type="CDD" id="cd06558">
    <property type="entry name" value="crotonase-like"/>
    <property type="match status" value="1"/>
</dbReference>
<proteinExistence type="inferred from homology"/>
<keyword evidence="5" id="KW-1185">Reference proteome</keyword>
<dbReference type="SUPFAM" id="SSF52096">
    <property type="entry name" value="ClpP/crotonase"/>
    <property type="match status" value="1"/>
</dbReference>
<sequence length="258" mass="27778">MGNLVEIQIENGIGHLKLNRPDKLNALSKELAEELLQGLDSLNKDKEVKAIILSGEGKAFSAGGDIASMKELAGAAEVAEWMEFISGVSKKLMDADKYIIAAVHGYAAGAGFSIALAADFIVADEQAKFALSFANIGLIPDLGLIKSLSERVSKPIAKEWISSAKVVSAKEAYDNGIINRISEGPVLEEAERFAEFIVKGPAISNKYVKYLVNHVGELHAETAFTQENIIQAMLLQTADHKEGVSAFFGKREPQFTGN</sequence>
<dbReference type="Gene3D" id="1.10.12.10">
    <property type="entry name" value="Lyase 2-enoyl-coa Hydratase, Chain A, domain 2"/>
    <property type="match status" value="1"/>
</dbReference>
<dbReference type="AlphaFoldDB" id="A0A098EIS9"/>
<dbReference type="GO" id="GO:0016829">
    <property type="term" value="F:lyase activity"/>
    <property type="evidence" value="ECO:0007669"/>
    <property type="project" value="UniProtKB-KW"/>
</dbReference>
<reference evidence="4 5" key="1">
    <citation type="submission" date="2014-09" db="EMBL/GenBank/DDBJ databases">
        <authorList>
            <person name="Urmite Genomes Urmite Genomes"/>
        </authorList>
    </citation>
    <scope>NUCLEOTIDE SEQUENCE [LARGE SCALE GENOMIC DNA]</scope>
    <source>
        <strain evidence="4 5">ES2</strain>
    </source>
</reference>
<dbReference type="PANTHER" id="PTHR11941:SF54">
    <property type="entry name" value="ENOYL-COA HYDRATASE, MITOCHONDRIAL"/>
    <property type="match status" value="1"/>
</dbReference>
<gene>
    <name evidence="4" type="primary">echA8_1</name>
    <name evidence="4" type="ORF">BN1080_00632</name>
</gene>
<dbReference type="Proteomes" id="UP000043699">
    <property type="component" value="Unassembled WGS sequence"/>
</dbReference>
<dbReference type="OrthoDB" id="9775794at2"/>
<dbReference type="InterPro" id="IPR001753">
    <property type="entry name" value="Enoyl-CoA_hydra/iso"/>
</dbReference>
<evidence type="ECO:0000256" key="3">
    <source>
        <dbReference type="RuleBase" id="RU003707"/>
    </source>
</evidence>
<keyword evidence="2" id="KW-0456">Lyase</keyword>
<evidence type="ECO:0000256" key="2">
    <source>
        <dbReference type="ARBA" id="ARBA00023239"/>
    </source>
</evidence>
<comment type="similarity">
    <text evidence="1 3">Belongs to the enoyl-CoA hydratase/isomerase family.</text>
</comment>
<dbReference type="PANTHER" id="PTHR11941">
    <property type="entry name" value="ENOYL-COA HYDRATASE-RELATED"/>
    <property type="match status" value="1"/>
</dbReference>